<evidence type="ECO:0000256" key="4">
    <source>
        <dbReference type="SAM" id="MobiDB-lite"/>
    </source>
</evidence>
<dbReference type="Pfam" id="PF16076">
    <property type="entry name" value="Acyltransf_C"/>
    <property type="match status" value="1"/>
</dbReference>
<feature type="region of interest" description="Disordered" evidence="4">
    <location>
        <begin position="1"/>
        <end position="27"/>
    </location>
</feature>
<dbReference type="EMBL" id="CAJNOJ010000062">
    <property type="protein sequence ID" value="CAF1003888.1"/>
    <property type="molecule type" value="Genomic_DNA"/>
</dbReference>
<evidence type="ECO:0000256" key="1">
    <source>
        <dbReference type="ARBA" id="ARBA00008655"/>
    </source>
</evidence>
<dbReference type="PANTHER" id="PTHR10983:SF24">
    <property type="entry name" value="1-ACYLGLYCEROL-3-PHOSPHATE O-ACYLTRANSFERASE 3, ISOFORM E-RELATED"/>
    <property type="match status" value="1"/>
</dbReference>
<feature type="transmembrane region" description="Helical" evidence="5">
    <location>
        <begin position="344"/>
        <end position="363"/>
    </location>
</feature>
<dbReference type="Proteomes" id="UP000663852">
    <property type="component" value="Unassembled WGS sequence"/>
</dbReference>
<keyword evidence="5" id="KW-1133">Transmembrane helix</keyword>
<reference evidence="7" key="1">
    <citation type="submission" date="2021-02" db="EMBL/GenBank/DDBJ databases">
        <authorList>
            <person name="Nowell W R."/>
        </authorList>
    </citation>
    <scope>NUCLEOTIDE SEQUENCE</scope>
</reference>
<dbReference type="AlphaFoldDB" id="A0A814H0F9"/>
<keyword evidence="2" id="KW-0808">Transferase</keyword>
<comment type="caution">
    <text evidence="7">The sequence shown here is derived from an EMBL/GenBank/DDBJ whole genome shotgun (WGS) entry which is preliminary data.</text>
</comment>
<accession>A0A814H0F9</accession>
<organism evidence="7 8">
    <name type="scientific">Adineta ricciae</name>
    <name type="common">Rotifer</name>
    <dbReference type="NCBI Taxonomy" id="249248"/>
    <lineage>
        <taxon>Eukaryota</taxon>
        <taxon>Metazoa</taxon>
        <taxon>Spiralia</taxon>
        <taxon>Gnathifera</taxon>
        <taxon>Rotifera</taxon>
        <taxon>Eurotatoria</taxon>
        <taxon>Bdelloidea</taxon>
        <taxon>Adinetida</taxon>
        <taxon>Adinetidae</taxon>
        <taxon>Adineta</taxon>
    </lineage>
</organism>
<dbReference type="GO" id="GO:0003841">
    <property type="term" value="F:1-acylglycerol-3-phosphate O-acyltransferase activity"/>
    <property type="evidence" value="ECO:0007669"/>
    <property type="project" value="TreeGrafter"/>
</dbReference>
<evidence type="ECO:0000259" key="6">
    <source>
        <dbReference type="SMART" id="SM00563"/>
    </source>
</evidence>
<evidence type="ECO:0000256" key="3">
    <source>
        <dbReference type="ARBA" id="ARBA00023315"/>
    </source>
</evidence>
<evidence type="ECO:0000313" key="7">
    <source>
        <dbReference type="EMBL" id="CAF1003888.1"/>
    </source>
</evidence>
<evidence type="ECO:0000256" key="2">
    <source>
        <dbReference type="ARBA" id="ARBA00022679"/>
    </source>
</evidence>
<dbReference type="PANTHER" id="PTHR10983">
    <property type="entry name" value="1-ACYLGLYCEROL-3-PHOSPHATE ACYLTRANSFERASE-RELATED"/>
    <property type="match status" value="1"/>
</dbReference>
<proteinExistence type="inferred from homology"/>
<dbReference type="GO" id="GO:0012505">
    <property type="term" value="C:endomembrane system"/>
    <property type="evidence" value="ECO:0007669"/>
    <property type="project" value="TreeGrafter"/>
</dbReference>
<comment type="similarity">
    <text evidence="1">Belongs to the 1-acyl-sn-glycerol-3-phosphate acyltransferase family.</text>
</comment>
<gene>
    <name evidence="7" type="ORF">EDS130_LOCUS15027</name>
</gene>
<feature type="domain" description="Phospholipid/glycerol acyltransferase" evidence="6">
    <location>
        <begin position="118"/>
        <end position="243"/>
    </location>
</feature>
<evidence type="ECO:0000313" key="8">
    <source>
        <dbReference type="Proteomes" id="UP000663852"/>
    </source>
</evidence>
<dbReference type="SMART" id="SM00563">
    <property type="entry name" value="PlsC"/>
    <property type="match status" value="1"/>
</dbReference>
<keyword evidence="3" id="KW-0012">Acyltransferase</keyword>
<keyword evidence="5" id="KW-0812">Transmembrane</keyword>
<dbReference type="SUPFAM" id="SSF69593">
    <property type="entry name" value="Glycerol-3-phosphate (1)-acyltransferase"/>
    <property type="match status" value="1"/>
</dbReference>
<dbReference type="CDD" id="cd07990">
    <property type="entry name" value="LPLAT_LCLAT1-like"/>
    <property type="match status" value="1"/>
</dbReference>
<feature type="transmembrane region" description="Helical" evidence="5">
    <location>
        <begin position="369"/>
        <end position="392"/>
    </location>
</feature>
<dbReference type="InterPro" id="IPR002123">
    <property type="entry name" value="Plipid/glycerol_acylTrfase"/>
</dbReference>
<sequence length="408" mass="47301">MDNHIVKTLSSPGKEKRKNQMPRSTEDHSYIPSWKRLVIVQLFLGYVFVITGLFVNLLQLLTACFVWPFNRALYRKINYHLATVIWSQLTFVYQWWSNSDIDVYIKPEDLAKLRQENSIWLGNHRYEVDWLLGWVITQRLGLAGGSKILGKKSLRALPIIGWCWYFTESIFLRREWNSDKSVLERDMQRLVNDFPSNYNFTLFLSCEGTRYTNEKRLESMKVAREKGLPELQHHILPRTKGFALLMKGLHKNITAVYDITVAFQTPKSPELSNMLVGERCQAESFIRRIPISEIPHDDEKKSAEFIHKLFQEKDKTFEYFVQHGTFAGAGNPKATNLPRRKQDLIIELLCLIFIGLPSTYFLAKFLISATILLQLSFLLIVIAGVIGVRLMLKTASRPKLPSNSNKQD</sequence>
<keyword evidence="5" id="KW-0472">Membrane</keyword>
<evidence type="ECO:0000256" key="5">
    <source>
        <dbReference type="SAM" id="Phobius"/>
    </source>
</evidence>
<dbReference type="Pfam" id="PF01553">
    <property type="entry name" value="Acyltransferase"/>
    <property type="match status" value="1"/>
</dbReference>
<protein>
    <recommendedName>
        <fullName evidence="6">Phospholipid/glycerol acyltransferase domain-containing protein</fullName>
    </recommendedName>
</protein>
<name>A0A814H0F9_ADIRI</name>
<dbReference type="InterPro" id="IPR032098">
    <property type="entry name" value="Acyltransf_C"/>
</dbReference>
<dbReference type="OrthoDB" id="189226at2759"/>
<feature type="transmembrane region" description="Helical" evidence="5">
    <location>
        <begin position="43"/>
        <end position="67"/>
    </location>
</feature>